<keyword evidence="4" id="KW-0067">ATP-binding</keyword>
<keyword evidence="5" id="KW-0812">Transmembrane</keyword>
<dbReference type="GO" id="GO:0004386">
    <property type="term" value="F:helicase activity"/>
    <property type="evidence" value="ECO:0007669"/>
    <property type="project" value="UniProtKB-KW"/>
</dbReference>
<keyword evidence="1" id="KW-0547">Nucleotide-binding</keyword>
<evidence type="ECO:0000256" key="1">
    <source>
        <dbReference type="ARBA" id="ARBA00022741"/>
    </source>
</evidence>
<keyword evidence="3" id="KW-0347">Helicase</keyword>
<dbReference type="Gene3D" id="1.10.3380.10">
    <property type="entry name" value="Sec63 N-terminal domain-like domain"/>
    <property type="match status" value="2"/>
</dbReference>
<dbReference type="InterPro" id="IPR035892">
    <property type="entry name" value="C2_domain_sf"/>
</dbReference>
<dbReference type="WBParaSite" id="Hba_16718">
    <property type="protein sequence ID" value="Hba_16718"/>
    <property type="gene ID" value="Hba_16718"/>
</dbReference>
<dbReference type="InterPro" id="IPR029067">
    <property type="entry name" value="CDC48_domain_2-like_sf"/>
</dbReference>
<dbReference type="GO" id="GO:0007031">
    <property type="term" value="P:peroxisome organization"/>
    <property type="evidence" value="ECO:0007669"/>
    <property type="project" value="InterPro"/>
</dbReference>
<dbReference type="SMART" id="SM00973">
    <property type="entry name" value="Sec63"/>
    <property type="match status" value="1"/>
</dbReference>
<keyword evidence="5" id="KW-0472">Membrane</keyword>
<evidence type="ECO:0000256" key="3">
    <source>
        <dbReference type="ARBA" id="ARBA00022806"/>
    </source>
</evidence>
<accession>A0A1I7XGV9</accession>
<dbReference type="SUPFAM" id="SSF158702">
    <property type="entry name" value="Sec63 N-terminal domain-like"/>
    <property type="match status" value="2"/>
</dbReference>
<dbReference type="InterPro" id="IPR015342">
    <property type="entry name" value="PEX1-N_C-lobe"/>
</dbReference>
<dbReference type="Gene3D" id="1.10.10.10">
    <property type="entry name" value="Winged helix-like DNA-binding domain superfamily/Winged helix DNA-binding domain"/>
    <property type="match status" value="1"/>
</dbReference>
<dbReference type="Pfam" id="PF02889">
    <property type="entry name" value="Sec63"/>
    <property type="match status" value="2"/>
</dbReference>
<evidence type="ECO:0000313" key="8">
    <source>
        <dbReference type="WBParaSite" id="Hba_16718"/>
    </source>
</evidence>
<dbReference type="Gene3D" id="3.40.50.300">
    <property type="entry name" value="P-loop containing nucleotide triphosphate hydrolases"/>
    <property type="match status" value="5"/>
</dbReference>
<dbReference type="GO" id="GO:0005524">
    <property type="term" value="F:ATP binding"/>
    <property type="evidence" value="ECO:0007669"/>
    <property type="project" value="UniProtKB-KW"/>
</dbReference>
<organism evidence="7 8">
    <name type="scientific">Heterorhabditis bacteriophora</name>
    <name type="common">Entomopathogenic nematode worm</name>
    <dbReference type="NCBI Taxonomy" id="37862"/>
    <lineage>
        <taxon>Eukaryota</taxon>
        <taxon>Metazoa</taxon>
        <taxon>Ecdysozoa</taxon>
        <taxon>Nematoda</taxon>
        <taxon>Chromadorea</taxon>
        <taxon>Rhabditida</taxon>
        <taxon>Rhabditina</taxon>
        <taxon>Rhabditomorpha</taxon>
        <taxon>Strongyloidea</taxon>
        <taxon>Heterorhabditidae</taxon>
        <taxon>Heterorhabditis</taxon>
    </lineage>
</organism>
<dbReference type="InterPro" id="IPR036388">
    <property type="entry name" value="WH-like_DNA-bd_sf"/>
</dbReference>
<name>A0A1I7XGV9_HETBA</name>
<evidence type="ECO:0000259" key="6">
    <source>
        <dbReference type="SMART" id="SM00973"/>
    </source>
</evidence>
<dbReference type="Proteomes" id="UP000095283">
    <property type="component" value="Unplaced"/>
</dbReference>
<dbReference type="PANTHER" id="PTHR47961:SF13">
    <property type="entry name" value="ACTIVATING SIGNAL COINTEGRATOR 1 COMPLEX SUBUNIT 3"/>
    <property type="match status" value="1"/>
</dbReference>
<evidence type="ECO:0000256" key="5">
    <source>
        <dbReference type="SAM" id="Phobius"/>
    </source>
</evidence>
<evidence type="ECO:0000256" key="2">
    <source>
        <dbReference type="ARBA" id="ARBA00022801"/>
    </source>
</evidence>
<keyword evidence="5" id="KW-1133">Transmembrane helix</keyword>
<dbReference type="InterPro" id="IPR004179">
    <property type="entry name" value="Sec63-dom"/>
</dbReference>
<feature type="transmembrane region" description="Helical" evidence="5">
    <location>
        <begin position="354"/>
        <end position="374"/>
    </location>
</feature>
<keyword evidence="7" id="KW-1185">Reference proteome</keyword>
<dbReference type="SUPFAM" id="SSF52540">
    <property type="entry name" value="P-loop containing nucleoside triphosphate hydrolases"/>
    <property type="match status" value="2"/>
</dbReference>
<dbReference type="Gene3D" id="2.60.40.150">
    <property type="entry name" value="C2 domain"/>
    <property type="match status" value="1"/>
</dbReference>
<sequence>MDEVCYDEVINYVKKGHQVLVFVHARNATSKLAQAFRERAAQLGQLETFLPQCMDRKNYIGSEKAIQVLFCTATLAWGVNLPAHAVVIRTEGHGLPVSLSPFMSDDMVLAIISMATEFSQLKVREEECLDLEELVSYGCVLPIRGGGIASVPGKVNAHISQSLIRSFSLLSESLYVHQNAGRLCRAMFEIVLRKGWAQATNAFLTMSKQLHEFLPVHLIEKIERRKLKESQLLDLEAKDLGHMFSCDGDKLYQVLRMLPRLQVEATMKPITYTIMQISAVLTPAFVWNVHLLGKSGTQSFWLTFENINENLIVYQERLIVNMKKVCDYREVLIYCHWIHYLFFTAFIKQMRMFLLVLLLVLGRLYVQNSLYFTFCRIILIKRVIEISGDFTPDISVLNVAPILVTTPEKWDGITRLKFLTRKSCIRESPARLLGLSTALANAGDVAEWLGIKDDGLFNFRPSVRPVPINVHIQGFPGAHYCPRMALMNKPAFKALLGEEDPVFYLFWQTMSMQKSVEVQSPISRVLWSTWQVHTYIGGCSPTPSIYYGLENPSEESMITFLMDIIDQCVSDLLESKCIILDEEQGTLRPSPYGRIASTYYLQHQTIQYFLKHINSECSIMDLLTILSAMRDICLLHKWMSTAINVTILQQMCYSARWYDDHPLLCLPHLRDYDTEQIGMDLTIPILQDRLGIERMKETKLSNEEAITKLLECTTLDEGQVKEPTTAALLGYFRVRSCDDPHLTFYIQIFGSLPFSHVYVNSVFANLCGFEENQEVILEKINVASCTSVEIAPLTANDFEILDKSSSHVEEAFLDQIHIVYPKMQFPFWISHGVYASFRIGIETYTAYSIVSLEYSVSSQNSYALLIEIPLSVEPREGIVQAVLHVLQDSDWIFGENKEQELLSNLAQFVAVYPLLFSVNGIVFYVPLPERGVTVKILPSTLDLNDVHYSLSKICFIVNSQCHFNIQKEPFQIEQEHEYVDVHNFGITDTKSFLHLEYQSHYLRELSNWIEYTDREEWIGHALLLGAEGSGKSVIASRLARRLAKSSRCWFSLKIDCSTWKG</sequence>
<feature type="domain" description="SEC63" evidence="6">
    <location>
        <begin position="96"/>
        <end position="374"/>
    </location>
</feature>
<dbReference type="Gene3D" id="3.10.330.10">
    <property type="match status" value="1"/>
</dbReference>
<dbReference type="InterPro" id="IPR027417">
    <property type="entry name" value="P-loop_NTPase"/>
</dbReference>
<protein>
    <submittedName>
        <fullName evidence="8">SEC63 domain-containing protein</fullName>
    </submittedName>
</protein>
<dbReference type="PANTHER" id="PTHR47961">
    <property type="entry name" value="DNA POLYMERASE THETA, PUTATIVE (AFU_ORTHOLOGUE AFUA_1G05260)-RELATED"/>
    <property type="match status" value="1"/>
</dbReference>
<dbReference type="GO" id="GO:0016787">
    <property type="term" value="F:hydrolase activity"/>
    <property type="evidence" value="ECO:0007669"/>
    <property type="project" value="UniProtKB-KW"/>
</dbReference>
<reference evidence="8" key="1">
    <citation type="submission" date="2016-11" db="UniProtKB">
        <authorList>
            <consortium name="WormBaseParasite"/>
        </authorList>
    </citation>
    <scope>IDENTIFICATION</scope>
</reference>
<dbReference type="Pfam" id="PF09262">
    <property type="entry name" value="PEX-1N"/>
    <property type="match status" value="1"/>
</dbReference>
<dbReference type="GO" id="GO:0005777">
    <property type="term" value="C:peroxisome"/>
    <property type="evidence" value="ECO:0007669"/>
    <property type="project" value="InterPro"/>
</dbReference>
<dbReference type="AlphaFoldDB" id="A0A1I7XGV9"/>
<proteinExistence type="predicted"/>
<dbReference type="InterPro" id="IPR050474">
    <property type="entry name" value="Hel308_SKI2-like"/>
</dbReference>
<evidence type="ECO:0000256" key="4">
    <source>
        <dbReference type="ARBA" id="ARBA00022840"/>
    </source>
</evidence>
<keyword evidence="2" id="KW-0378">Hydrolase</keyword>
<dbReference type="SUPFAM" id="SSF54585">
    <property type="entry name" value="Cdc48 domain 2-like"/>
    <property type="match status" value="1"/>
</dbReference>
<evidence type="ECO:0000313" key="7">
    <source>
        <dbReference type="Proteomes" id="UP000095283"/>
    </source>
</evidence>